<proteinExistence type="predicted"/>
<name>A0A4Z1NJD5_9PEZI</name>
<accession>A0A4Z1NJD5</accession>
<protein>
    <submittedName>
        <fullName evidence="1">Uncharacterized protein</fullName>
    </submittedName>
</protein>
<reference evidence="1 2" key="1">
    <citation type="submission" date="2019-04" db="EMBL/GenBank/DDBJ databases">
        <title>High contiguity whole genome sequence and gene annotation resource for two Venturia nashicola isolates.</title>
        <authorList>
            <person name="Prokchorchik M."/>
            <person name="Won K."/>
            <person name="Lee Y."/>
            <person name="Choi E.D."/>
            <person name="Segonzac C."/>
            <person name="Sohn K.H."/>
        </authorList>
    </citation>
    <scope>NUCLEOTIDE SEQUENCE [LARGE SCALE GENOMIC DNA]</scope>
    <source>
        <strain evidence="1 2">PRI2</strain>
    </source>
</reference>
<gene>
    <name evidence="1" type="ORF">E6O75_ATG07172</name>
</gene>
<dbReference type="EMBL" id="SNSC02000024">
    <property type="protein sequence ID" value="TID13940.1"/>
    <property type="molecule type" value="Genomic_DNA"/>
</dbReference>
<organism evidence="1 2">
    <name type="scientific">Venturia nashicola</name>
    <dbReference type="NCBI Taxonomy" id="86259"/>
    <lineage>
        <taxon>Eukaryota</taxon>
        <taxon>Fungi</taxon>
        <taxon>Dikarya</taxon>
        <taxon>Ascomycota</taxon>
        <taxon>Pezizomycotina</taxon>
        <taxon>Dothideomycetes</taxon>
        <taxon>Pleosporomycetidae</taxon>
        <taxon>Venturiales</taxon>
        <taxon>Venturiaceae</taxon>
        <taxon>Venturia</taxon>
    </lineage>
</organism>
<sequence length="69" mass="7360">MNAGGDVTSKIRLESNVPKEFEVKLRFPKGSKVGVVCVNGQVAEVQANEAVLAKTDGSVQEFLIKAKKA</sequence>
<dbReference type="Proteomes" id="UP000298493">
    <property type="component" value="Unassembled WGS sequence"/>
</dbReference>
<evidence type="ECO:0000313" key="1">
    <source>
        <dbReference type="EMBL" id="TID13940.1"/>
    </source>
</evidence>
<dbReference type="AlphaFoldDB" id="A0A4Z1NJD5"/>
<keyword evidence="2" id="KW-1185">Reference proteome</keyword>
<evidence type="ECO:0000313" key="2">
    <source>
        <dbReference type="Proteomes" id="UP000298493"/>
    </source>
</evidence>
<comment type="caution">
    <text evidence="1">The sequence shown here is derived from an EMBL/GenBank/DDBJ whole genome shotgun (WGS) entry which is preliminary data.</text>
</comment>